<dbReference type="Pfam" id="PF14530">
    <property type="entry name" value="DUF4439"/>
    <property type="match status" value="1"/>
</dbReference>
<reference evidence="2 3" key="1">
    <citation type="submission" date="2018-06" db="EMBL/GenBank/DDBJ databases">
        <authorList>
            <consortium name="Pathogen Informatics"/>
            <person name="Doyle S."/>
        </authorList>
    </citation>
    <scope>NUCLEOTIDE SEQUENCE [LARGE SCALE GENOMIC DNA]</scope>
    <source>
        <strain evidence="2 3">NCTC10821</strain>
    </source>
</reference>
<feature type="domain" description="DUF4439" evidence="1">
    <location>
        <begin position="22"/>
        <end position="159"/>
    </location>
</feature>
<dbReference type="InterPro" id="IPR029447">
    <property type="entry name" value="DUF4439"/>
</dbReference>
<dbReference type="SUPFAM" id="SSF47240">
    <property type="entry name" value="Ferritin-like"/>
    <property type="match status" value="1"/>
</dbReference>
<evidence type="ECO:0000313" key="3">
    <source>
        <dbReference type="Proteomes" id="UP000254978"/>
    </source>
</evidence>
<evidence type="ECO:0000259" key="1">
    <source>
        <dbReference type="Pfam" id="PF14530"/>
    </source>
</evidence>
<dbReference type="Gene3D" id="1.20.1260.10">
    <property type="match status" value="1"/>
</dbReference>
<dbReference type="OrthoDB" id="5192349at2"/>
<evidence type="ECO:0000313" key="2">
    <source>
        <dbReference type="EMBL" id="STZ57175.1"/>
    </source>
</evidence>
<dbReference type="AlphaFoldDB" id="A0A378TBB3"/>
<dbReference type="InterPro" id="IPR009078">
    <property type="entry name" value="Ferritin-like_SF"/>
</dbReference>
<keyword evidence="3" id="KW-1185">Reference proteome</keyword>
<dbReference type="RefSeq" id="WP_115277502.1">
    <property type="nucleotide sequence ID" value="NZ_AP022600.1"/>
</dbReference>
<dbReference type="InterPro" id="IPR012347">
    <property type="entry name" value="Ferritin-like"/>
</dbReference>
<gene>
    <name evidence="2" type="ORF">NCTC10821_00673</name>
</gene>
<proteinExistence type="predicted"/>
<organism evidence="2 3">
    <name type="scientific">Mycolicibacterium tokaiense</name>
    <dbReference type="NCBI Taxonomy" id="39695"/>
    <lineage>
        <taxon>Bacteria</taxon>
        <taxon>Bacillati</taxon>
        <taxon>Actinomycetota</taxon>
        <taxon>Actinomycetes</taxon>
        <taxon>Mycobacteriales</taxon>
        <taxon>Mycobacteriaceae</taxon>
        <taxon>Mycolicibacterium</taxon>
    </lineage>
</organism>
<dbReference type="Proteomes" id="UP000254978">
    <property type="component" value="Unassembled WGS sequence"/>
</dbReference>
<dbReference type="EMBL" id="UGQT01000001">
    <property type="protein sequence ID" value="STZ57175.1"/>
    <property type="molecule type" value="Genomic_DNA"/>
</dbReference>
<name>A0A378TBB3_9MYCO</name>
<protein>
    <submittedName>
        <fullName evidence="2">Hypothetical alanine rich protein</fullName>
    </submittedName>
</protein>
<sequence>MTSTEPAPGGDADRPSAPAAAALYDALAGEHATIWGYGIVSAHSTPDENWLVSEAIAGHREQREALLDMLAAQQVQPPLAAPGYQLPSVVNDPDAAAALAVQMENDSAVAWRAVLEQSPSPQDRTYAVQALTRSAVLAARWQQILGEWPISTAFPGGPE</sequence>
<accession>A0A378TBB3</accession>
<dbReference type="CDD" id="cd00657">
    <property type="entry name" value="Ferritin_like"/>
    <property type="match status" value="1"/>
</dbReference>